<feature type="signal peptide" evidence="1">
    <location>
        <begin position="1"/>
        <end position="29"/>
    </location>
</feature>
<keyword evidence="1" id="KW-0732">Signal</keyword>
<protein>
    <submittedName>
        <fullName evidence="2">Uncharacterized protein</fullName>
    </submittedName>
</protein>
<dbReference type="AlphaFoldDB" id="A0A9P5WWK8"/>
<keyword evidence="3" id="KW-1185">Reference proteome</keyword>
<feature type="chain" id="PRO_5040513582" evidence="1">
    <location>
        <begin position="30"/>
        <end position="231"/>
    </location>
</feature>
<evidence type="ECO:0000313" key="2">
    <source>
        <dbReference type="EMBL" id="KAF9440343.1"/>
    </source>
</evidence>
<dbReference type="EMBL" id="MU152613">
    <property type="protein sequence ID" value="KAF9440343.1"/>
    <property type="molecule type" value="Genomic_DNA"/>
</dbReference>
<evidence type="ECO:0000313" key="3">
    <source>
        <dbReference type="Proteomes" id="UP000807342"/>
    </source>
</evidence>
<organism evidence="2 3">
    <name type="scientific">Macrolepiota fuliginosa MF-IS2</name>
    <dbReference type="NCBI Taxonomy" id="1400762"/>
    <lineage>
        <taxon>Eukaryota</taxon>
        <taxon>Fungi</taxon>
        <taxon>Dikarya</taxon>
        <taxon>Basidiomycota</taxon>
        <taxon>Agaricomycotina</taxon>
        <taxon>Agaricomycetes</taxon>
        <taxon>Agaricomycetidae</taxon>
        <taxon>Agaricales</taxon>
        <taxon>Agaricineae</taxon>
        <taxon>Agaricaceae</taxon>
        <taxon>Macrolepiota</taxon>
    </lineage>
</organism>
<proteinExistence type="predicted"/>
<name>A0A9P5WWK8_9AGAR</name>
<dbReference type="Proteomes" id="UP000807342">
    <property type="component" value="Unassembled WGS sequence"/>
</dbReference>
<evidence type="ECO:0000256" key="1">
    <source>
        <dbReference type="SAM" id="SignalP"/>
    </source>
</evidence>
<sequence length="231" mass="25494">MLANAQFLLVPATAFLVLVSATLSITVQALPAPVLDIRQDIDNWDFQPTNTWRGFKLVAALWCQDAECWFLGSYVGDNTGLGHGELSDDDLGYYMLSHAAPYGTNKHDPYIANEDLRSSSSQFTAMTEGKPSCRALKIRGNTPITKISRVRTTIKSASVGPGYEALGFDIHEDDMEPKAMEELGVYCTTEVVLQSSGESSTWSIRQGKVRVNVGDRSYLVPRVKDPRIQRS</sequence>
<reference evidence="2" key="1">
    <citation type="submission" date="2020-11" db="EMBL/GenBank/DDBJ databases">
        <authorList>
            <consortium name="DOE Joint Genome Institute"/>
            <person name="Ahrendt S."/>
            <person name="Riley R."/>
            <person name="Andreopoulos W."/>
            <person name="Labutti K."/>
            <person name="Pangilinan J."/>
            <person name="Ruiz-Duenas F.J."/>
            <person name="Barrasa J.M."/>
            <person name="Sanchez-Garcia M."/>
            <person name="Camarero S."/>
            <person name="Miyauchi S."/>
            <person name="Serrano A."/>
            <person name="Linde D."/>
            <person name="Babiker R."/>
            <person name="Drula E."/>
            <person name="Ayuso-Fernandez I."/>
            <person name="Pacheco R."/>
            <person name="Padilla G."/>
            <person name="Ferreira P."/>
            <person name="Barriuso J."/>
            <person name="Kellner H."/>
            <person name="Castanera R."/>
            <person name="Alfaro M."/>
            <person name="Ramirez L."/>
            <person name="Pisabarro A.G."/>
            <person name="Kuo A."/>
            <person name="Tritt A."/>
            <person name="Lipzen A."/>
            <person name="He G."/>
            <person name="Yan M."/>
            <person name="Ng V."/>
            <person name="Cullen D."/>
            <person name="Martin F."/>
            <person name="Rosso M.-N."/>
            <person name="Henrissat B."/>
            <person name="Hibbett D."/>
            <person name="Martinez A.T."/>
            <person name="Grigoriev I.V."/>
        </authorList>
    </citation>
    <scope>NUCLEOTIDE SEQUENCE</scope>
    <source>
        <strain evidence="2">MF-IS2</strain>
    </source>
</reference>
<accession>A0A9P5WWK8</accession>
<comment type="caution">
    <text evidence="2">The sequence shown here is derived from an EMBL/GenBank/DDBJ whole genome shotgun (WGS) entry which is preliminary data.</text>
</comment>
<gene>
    <name evidence="2" type="ORF">P691DRAFT_782598</name>
</gene>